<gene>
    <name evidence="2" type="ORF">Pan181_43360</name>
</gene>
<organism evidence="2 3">
    <name type="scientific">Aeoliella mucimassa</name>
    <dbReference type="NCBI Taxonomy" id="2527972"/>
    <lineage>
        <taxon>Bacteria</taxon>
        <taxon>Pseudomonadati</taxon>
        <taxon>Planctomycetota</taxon>
        <taxon>Planctomycetia</taxon>
        <taxon>Pirellulales</taxon>
        <taxon>Lacipirellulaceae</taxon>
        <taxon>Aeoliella</taxon>
    </lineage>
</organism>
<sequence precursor="true">MKSRAVLASLFLGAALVLSSAQNADACFGLFGGCCGGCEPSCCVEPTCGCEPSCCAVEPTCGCEMDCCDPCCAPRCGLLSKLKGMFHRNRCCEPVCCEPTCCASEPTCCAPEPSCCAAEPTCCAPEPTCCDPCAPRCRILGKLKGLLHRHSCCDCCEPTCGCEPSCGVAPSCGCN</sequence>
<dbReference type="KEGG" id="amuc:Pan181_43360"/>
<dbReference type="EMBL" id="CP036278">
    <property type="protein sequence ID" value="QDU58110.1"/>
    <property type="molecule type" value="Genomic_DNA"/>
</dbReference>
<evidence type="ECO:0008006" key="4">
    <source>
        <dbReference type="Google" id="ProtNLM"/>
    </source>
</evidence>
<evidence type="ECO:0000256" key="1">
    <source>
        <dbReference type="SAM" id="SignalP"/>
    </source>
</evidence>
<name>A0A518ATQ1_9BACT</name>
<proteinExistence type="predicted"/>
<accession>A0A518ATQ1</accession>
<evidence type="ECO:0000313" key="2">
    <source>
        <dbReference type="EMBL" id="QDU58110.1"/>
    </source>
</evidence>
<dbReference type="AlphaFoldDB" id="A0A518ATQ1"/>
<protein>
    <recommendedName>
        <fullName evidence="4">Stigma-specific protein, Stig1</fullName>
    </recommendedName>
</protein>
<evidence type="ECO:0000313" key="3">
    <source>
        <dbReference type="Proteomes" id="UP000315750"/>
    </source>
</evidence>
<dbReference type="Proteomes" id="UP000315750">
    <property type="component" value="Chromosome"/>
</dbReference>
<feature type="signal peptide" evidence="1">
    <location>
        <begin position="1"/>
        <end position="24"/>
    </location>
</feature>
<keyword evidence="3" id="KW-1185">Reference proteome</keyword>
<reference evidence="2 3" key="1">
    <citation type="submission" date="2019-02" db="EMBL/GenBank/DDBJ databases">
        <title>Deep-cultivation of Planctomycetes and their phenomic and genomic characterization uncovers novel biology.</title>
        <authorList>
            <person name="Wiegand S."/>
            <person name="Jogler M."/>
            <person name="Boedeker C."/>
            <person name="Pinto D."/>
            <person name="Vollmers J."/>
            <person name="Rivas-Marin E."/>
            <person name="Kohn T."/>
            <person name="Peeters S.H."/>
            <person name="Heuer A."/>
            <person name="Rast P."/>
            <person name="Oberbeckmann S."/>
            <person name="Bunk B."/>
            <person name="Jeske O."/>
            <person name="Meyerdierks A."/>
            <person name="Storesund J.E."/>
            <person name="Kallscheuer N."/>
            <person name="Luecker S."/>
            <person name="Lage O.M."/>
            <person name="Pohl T."/>
            <person name="Merkel B.J."/>
            <person name="Hornburger P."/>
            <person name="Mueller R.-W."/>
            <person name="Bruemmer F."/>
            <person name="Labrenz M."/>
            <person name="Spormann A.M."/>
            <person name="Op den Camp H."/>
            <person name="Overmann J."/>
            <person name="Amann R."/>
            <person name="Jetten M.S.M."/>
            <person name="Mascher T."/>
            <person name="Medema M.H."/>
            <person name="Devos D.P."/>
            <person name="Kaster A.-K."/>
            <person name="Ovreas L."/>
            <person name="Rohde M."/>
            <person name="Galperin M.Y."/>
            <person name="Jogler C."/>
        </authorList>
    </citation>
    <scope>NUCLEOTIDE SEQUENCE [LARGE SCALE GENOMIC DNA]</scope>
    <source>
        <strain evidence="2 3">Pan181</strain>
    </source>
</reference>
<feature type="chain" id="PRO_5022161796" description="Stigma-specific protein, Stig1" evidence="1">
    <location>
        <begin position="25"/>
        <end position="175"/>
    </location>
</feature>
<keyword evidence="1" id="KW-0732">Signal</keyword>